<protein>
    <submittedName>
        <fullName evidence="7">DEAD/DEAH box helicase</fullName>
    </submittedName>
</protein>
<dbReference type="SMART" id="SM00487">
    <property type="entry name" value="DEXDc"/>
    <property type="match status" value="1"/>
</dbReference>
<evidence type="ECO:0000259" key="5">
    <source>
        <dbReference type="PROSITE" id="PS51192"/>
    </source>
</evidence>
<dbReference type="GO" id="GO:0005524">
    <property type="term" value="F:ATP binding"/>
    <property type="evidence" value="ECO:0007669"/>
    <property type="project" value="UniProtKB-KW"/>
</dbReference>
<dbReference type="PROSITE" id="PS51194">
    <property type="entry name" value="HELICASE_CTER"/>
    <property type="match status" value="1"/>
</dbReference>
<gene>
    <name evidence="7" type="ORF">I8747_05350</name>
</gene>
<reference evidence="7" key="1">
    <citation type="submission" date="2020-12" db="EMBL/GenBank/DDBJ databases">
        <title>Generalized mutagenesis with transposon Tn5. A laboratory procedure for the identification of genes responsible for a bacterial phenotype and its regulation, illustrated with phenazine production in Pseudomonas chlororaphis.</title>
        <authorList>
            <person name="Muzio F."/>
            <person name="Sobrero P."/>
            <person name="Agaras B."/>
            <person name="Valverde C."/>
        </authorList>
    </citation>
    <scope>NUCLEOTIDE SEQUENCE</scope>
    <source>
        <strain evidence="7">SMMP3</strain>
    </source>
</reference>
<dbReference type="InterPro" id="IPR011545">
    <property type="entry name" value="DEAD/DEAH_box_helicase_dom"/>
</dbReference>
<evidence type="ECO:0000313" key="7">
    <source>
        <dbReference type="EMBL" id="MBU4632238.1"/>
    </source>
</evidence>
<dbReference type="PROSITE" id="PS51192">
    <property type="entry name" value="HELICASE_ATP_BIND_1"/>
    <property type="match status" value="1"/>
</dbReference>
<evidence type="ECO:0000256" key="3">
    <source>
        <dbReference type="ARBA" id="ARBA00022806"/>
    </source>
</evidence>
<keyword evidence="2" id="KW-0378">Hydrolase</keyword>
<dbReference type="InterPro" id="IPR014001">
    <property type="entry name" value="Helicase_ATP-bd"/>
</dbReference>
<dbReference type="SMART" id="SM00490">
    <property type="entry name" value="HELICc"/>
    <property type="match status" value="1"/>
</dbReference>
<dbReference type="InterPro" id="IPR001650">
    <property type="entry name" value="Helicase_C-like"/>
</dbReference>
<dbReference type="AlphaFoldDB" id="A0AAJ0ZGP7"/>
<dbReference type="RefSeq" id="WP_216310170.1">
    <property type="nucleotide sequence ID" value="NZ_JAEEFW010000001.1"/>
</dbReference>
<feature type="domain" description="Helicase C-terminal" evidence="6">
    <location>
        <begin position="337"/>
        <end position="503"/>
    </location>
</feature>
<evidence type="ECO:0000256" key="4">
    <source>
        <dbReference type="ARBA" id="ARBA00022840"/>
    </source>
</evidence>
<name>A0AAJ0ZGP7_9PSED</name>
<dbReference type="Proteomes" id="UP000787568">
    <property type="component" value="Unassembled WGS sequence"/>
</dbReference>
<comment type="caution">
    <text evidence="7">The sequence shown here is derived from an EMBL/GenBank/DDBJ whole genome shotgun (WGS) entry which is preliminary data.</text>
</comment>
<dbReference type="InterPro" id="IPR050474">
    <property type="entry name" value="Hel308_SKI2-like"/>
</dbReference>
<accession>A0AAJ0ZGP7</accession>
<dbReference type="PANTHER" id="PTHR47961:SF6">
    <property type="entry name" value="DNA-DIRECTED DNA POLYMERASE"/>
    <property type="match status" value="1"/>
</dbReference>
<evidence type="ECO:0000313" key="8">
    <source>
        <dbReference type="Proteomes" id="UP000787568"/>
    </source>
</evidence>
<organism evidence="7 8">
    <name type="scientific">Pseudomonas chlororaphis subsp. aurantiaca</name>
    <dbReference type="NCBI Taxonomy" id="86192"/>
    <lineage>
        <taxon>Bacteria</taxon>
        <taxon>Pseudomonadati</taxon>
        <taxon>Pseudomonadota</taxon>
        <taxon>Gammaproteobacteria</taxon>
        <taxon>Pseudomonadales</taxon>
        <taxon>Pseudomonadaceae</taxon>
        <taxon>Pseudomonas</taxon>
    </lineage>
</organism>
<evidence type="ECO:0000256" key="1">
    <source>
        <dbReference type="ARBA" id="ARBA00022741"/>
    </source>
</evidence>
<sequence>MLNKIIEISNSSDPYFEISNILKLLHKDGPMSSDILESLALYKEFHRSHFEELEEQIISALGLFYKIGTPNSLYSLLLSAIGAQHKAKYKELLTPVQASVRRAIDSNQFVSISAPTSAGKSYSIRDFIAEQSGDAVVIVPSRALIAEYINTMKRRFEGNKSVMISPFVDSIFTSRELRRIFVLTPERARELFSPGLNLDVKVFFFDEAQVSEEKARGVIFDVLVRRIKKAFPRAKLIFAHPFVDNPGAQFKKHDISPDKSYARSYTHGAVGKISIYRHKNGKDFYFSPFQDSGYQIKKCVEFEGGFEQFAFNGNHSLLVFVSKASIYNDEFIKDFISHIDKFENIQDEGALKIIEAVEHMLGADESEHRSKLVSLLRKGVVIHHGSVPLEVRFLIEDFIRGEHAKICFATSTLAQGINMPFDIVWLNNMRISGEGDKERSLSFKNLIGRAGRLSEIKKFDYGYVFTESPKLYIKRINDTYSLSETSIIDSDFDDTSPDTQELLSSIKSGTFDDEYNMPKTKVERLSSPRVLTACRAILDILYEEGILRDTLSGDTNKPKREKIRDSFKVLFETSINRELLNGEYNVFNTAIMIFLLAIQGRTFREIAGIRYSNISKRDEGRIGEAAFSQQATKLPDSKLSKAYPLFKGVRAKDVSYDAVVFDTYDYMDQVISFSLSDVFSASFKIYKKLTSDMRAEKMVELLRFGTNNVTHMLLMRYGFSPEAVAEITPYISFVNEHDIVFSSKIETAPQYIKDMVEWYLP</sequence>
<keyword evidence="1" id="KW-0547">Nucleotide-binding</keyword>
<dbReference type="Pfam" id="PF00270">
    <property type="entry name" value="DEAD"/>
    <property type="match status" value="1"/>
</dbReference>
<dbReference type="EMBL" id="JAEEFW010000001">
    <property type="protein sequence ID" value="MBU4632238.1"/>
    <property type="molecule type" value="Genomic_DNA"/>
</dbReference>
<evidence type="ECO:0000259" key="6">
    <source>
        <dbReference type="PROSITE" id="PS51194"/>
    </source>
</evidence>
<feature type="domain" description="Helicase ATP-binding" evidence="5">
    <location>
        <begin position="101"/>
        <end position="238"/>
    </location>
</feature>
<dbReference type="GO" id="GO:0003676">
    <property type="term" value="F:nucleic acid binding"/>
    <property type="evidence" value="ECO:0007669"/>
    <property type="project" value="InterPro"/>
</dbReference>
<dbReference type="GO" id="GO:0004386">
    <property type="term" value="F:helicase activity"/>
    <property type="evidence" value="ECO:0007669"/>
    <property type="project" value="UniProtKB-KW"/>
</dbReference>
<keyword evidence="3 7" id="KW-0347">Helicase</keyword>
<evidence type="ECO:0000256" key="2">
    <source>
        <dbReference type="ARBA" id="ARBA00022801"/>
    </source>
</evidence>
<proteinExistence type="predicted"/>
<keyword evidence="4" id="KW-0067">ATP-binding</keyword>
<dbReference type="GO" id="GO:0016787">
    <property type="term" value="F:hydrolase activity"/>
    <property type="evidence" value="ECO:0007669"/>
    <property type="project" value="UniProtKB-KW"/>
</dbReference>
<dbReference type="PANTHER" id="PTHR47961">
    <property type="entry name" value="DNA POLYMERASE THETA, PUTATIVE (AFU_ORTHOLOGUE AFUA_1G05260)-RELATED"/>
    <property type="match status" value="1"/>
</dbReference>